<evidence type="ECO:0000256" key="7">
    <source>
        <dbReference type="ARBA" id="ARBA00023225"/>
    </source>
</evidence>
<dbReference type="Proteomes" id="UP000318017">
    <property type="component" value="Chromosome"/>
</dbReference>
<keyword evidence="11" id="KW-1185">Reference proteome</keyword>
<dbReference type="OrthoDB" id="9152601at2"/>
<keyword evidence="10" id="KW-0969">Cilium</keyword>
<dbReference type="InterPro" id="IPR051472">
    <property type="entry name" value="T3SS_Stator/FliH"/>
</dbReference>
<keyword evidence="4" id="KW-0813">Transport</keyword>
<dbReference type="PANTHER" id="PTHR34982:SF1">
    <property type="entry name" value="FLAGELLAR ASSEMBLY PROTEIN FLIH"/>
    <property type="match status" value="1"/>
</dbReference>
<dbReference type="GO" id="GO:0044781">
    <property type="term" value="P:bacterial-type flagellum organization"/>
    <property type="evidence" value="ECO:0007669"/>
    <property type="project" value="UniProtKB-KW"/>
</dbReference>
<feature type="domain" description="Flagellar assembly protein FliH/Type III secretion system HrpE" evidence="9">
    <location>
        <begin position="93"/>
        <end position="218"/>
    </location>
</feature>
<dbReference type="KEGG" id="ahel:Q31a_55070"/>
<dbReference type="PANTHER" id="PTHR34982">
    <property type="entry name" value="YOP PROTEINS TRANSLOCATION PROTEIN L"/>
    <property type="match status" value="1"/>
</dbReference>
<evidence type="ECO:0000313" key="11">
    <source>
        <dbReference type="Proteomes" id="UP000318017"/>
    </source>
</evidence>
<dbReference type="SUPFAM" id="SSF160527">
    <property type="entry name" value="V-type ATPase subunit E-like"/>
    <property type="match status" value="1"/>
</dbReference>
<comment type="similarity">
    <text evidence="2">Belongs to the FliH family.</text>
</comment>
<dbReference type="GO" id="GO:0005829">
    <property type="term" value="C:cytosol"/>
    <property type="evidence" value="ECO:0007669"/>
    <property type="project" value="TreeGrafter"/>
</dbReference>
<dbReference type="EMBL" id="CP036298">
    <property type="protein sequence ID" value="QDV27120.1"/>
    <property type="molecule type" value="Genomic_DNA"/>
</dbReference>
<evidence type="ECO:0000256" key="3">
    <source>
        <dbReference type="ARBA" id="ARBA00016507"/>
    </source>
</evidence>
<keyword evidence="6" id="KW-0653">Protein transport</keyword>
<dbReference type="Pfam" id="PF02108">
    <property type="entry name" value="FliH"/>
    <property type="match status" value="1"/>
</dbReference>
<reference evidence="10 11" key="1">
    <citation type="submission" date="2019-02" db="EMBL/GenBank/DDBJ databases">
        <title>Deep-cultivation of Planctomycetes and their phenomic and genomic characterization uncovers novel biology.</title>
        <authorList>
            <person name="Wiegand S."/>
            <person name="Jogler M."/>
            <person name="Boedeker C."/>
            <person name="Pinto D."/>
            <person name="Vollmers J."/>
            <person name="Rivas-Marin E."/>
            <person name="Kohn T."/>
            <person name="Peeters S.H."/>
            <person name="Heuer A."/>
            <person name="Rast P."/>
            <person name="Oberbeckmann S."/>
            <person name="Bunk B."/>
            <person name="Jeske O."/>
            <person name="Meyerdierks A."/>
            <person name="Storesund J.E."/>
            <person name="Kallscheuer N."/>
            <person name="Luecker S."/>
            <person name="Lage O.M."/>
            <person name="Pohl T."/>
            <person name="Merkel B.J."/>
            <person name="Hornburger P."/>
            <person name="Mueller R.-W."/>
            <person name="Bruemmer F."/>
            <person name="Labrenz M."/>
            <person name="Spormann A.M."/>
            <person name="Op den Camp H."/>
            <person name="Overmann J."/>
            <person name="Amann R."/>
            <person name="Jetten M.S.M."/>
            <person name="Mascher T."/>
            <person name="Medema M.H."/>
            <person name="Devos D.P."/>
            <person name="Kaster A.-K."/>
            <person name="Ovreas L."/>
            <person name="Rohde M."/>
            <person name="Galperin M.Y."/>
            <person name="Jogler C."/>
        </authorList>
    </citation>
    <scope>NUCLEOTIDE SEQUENCE [LARGE SCALE GENOMIC DNA]</scope>
    <source>
        <strain evidence="10 11">Q31a</strain>
    </source>
</reference>
<proteinExistence type="inferred from homology"/>
<evidence type="ECO:0000256" key="1">
    <source>
        <dbReference type="ARBA" id="ARBA00003041"/>
    </source>
</evidence>
<gene>
    <name evidence="10" type="ORF">Q31a_55070</name>
</gene>
<evidence type="ECO:0000256" key="2">
    <source>
        <dbReference type="ARBA" id="ARBA00006602"/>
    </source>
</evidence>
<dbReference type="AlphaFoldDB" id="A0A518GEY9"/>
<sequence length="225" mass="24971">MASVIKQDELIRGDASPQPVAFNVEDVQARARNYLEDARRQADEILANARLEAASLLTETKAKALAAANQEFEKRVQDSAQKLSDTRCKTAIAACEAAVSGVAESTTQWLATWRNQTVALAARIAEKIVRREMQDNDELLRVWLEEALVAMRDSRDLRLSVHPDDFAVAGRFLQQLAKSVPQAIDVEILPDPQVEQGGCIVLSNNGRIDQQLLVQLDRLVEQLTQ</sequence>
<dbReference type="RefSeq" id="WP_145084015.1">
    <property type="nucleotide sequence ID" value="NZ_CP036298.1"/>
</dbReference>
<organism evidence="10 11">
    <name type="scientific">Aureliella helgolandensis</name>
    <dbReference type="NCBI Taxonomy" id="2527968"/>
    <lineage>
        <taxon>Bacteria</taxon>
        <taxon>Pseudomonadati</taxon>
        <taxon>Planctomycetota</taxon>
        <taxon>Planctomycetia</taxon>
        <taxon>Pirellulales</taxon>
        <taxon>Pirellulaceae</taxon>
        <taxon>Aureliella</taxon>
    </lineage>
</organism>
<dbReference type="GO" id="GO:0015031">
    <property type="term" value="P:protein transport"/>
    <property type="evidence" value="ECO:0007669"/>
    <property type="project" value="UniProtKB-KW"/>
</dbReference>
<keyword evidence="10" id="KW-0966">Cell projection</keyword>
<protein>
    <recommendedName>
        <fullName evidence="3">Flagellar assembly protein FliH</fullName>
    </recommendedName>
</protein>
<evidence type="ECO:0000256" key="6">
    <source>
        <dbReference type="ARBA" id="ARBA00022927"/>
    </source>
</evidence>
<evidence type="ECO:0000313" key="10">
    <source>
        <dbReference type="EMBL" id="QDV27120.1"/>
    </source>
</evidence>
<feature type="coiled-coil region" evidence="8">
    <location>
        <begin position="24"/>
        <end position="82"/>
    </location>
</feature>
<evidence type="ECO:0000256" key="5">
    <source>
        <dbReference type="ARBA" id="ARBA00022795"/>
    </source>
</evidence>
<dbReference type="InterPro" id="IPR018035">
    <property type="entry name" value="Flagellar_FliH/T3SS_HrpE"/>
</dbReference>
<accession>A0A518GEY9</accession>
<keyword evidence="10" id="KW-0282">Flagellum</keyword>
<evidence type="ECO:0000256" key="8">
    <source>
        <dbReference type="SAM" id="Coils"/>
    </source>
</evidence>
<comment type="function">
    <text evidence="1">Needed for flagellar regrowth and assembly.</text>
</comment>
<keyword evidence="5" id="KW-1005">Bacterial flagellum biogenesis</keyword>
<keyword evidence="8" id="KW-0175">Coiled coil</keyword>
<name>A0A518GEY9_9BACT</name>
<evidence type="ECO:0000256" key="4">
    <source>
        <dbReference type="ARBA" id="ARBA00022448"/>
    </source>
</evidence>
<keyword evidence="7" id="KW-1006">Bacterial flagellum protein export</keyword>
<evidence type="ECO:0000259" key="9">
    <source>
        <dbReference type="Pfam" id="PF02108"/>
    </source>
</evidence>